<gene>
    <name evidence="2" type="ORF">UTRI_10559</name>
</gene>
<dbReference type="Proteomes" id="UP000324022">
    <property type="component" value="Unassembled WGS sequence"/>
</dbReference>
<protein>
    <submittedName>
        <fullName evidence="2">Related to ERG6 - Delta(24)-sterol C-methyltransferase</fullName>
    </submittedName>
</protein>
<evidence type="ECO:0000259" key="1">
    <source>
        <dbReference type="Pfam" id="PF13847"/>
    </source>
</evidence>
<dbReference type="Pfam" id="PF13847">
    <property type="entry name" value="Methyltransf_31"/>
    <property type="match status" value="1"/>
</dbReference>
<reference evidence="2 3" key="1">
    <citation type="submission" date="2018-03" db="EMBL/GenBank/DDBJ databases">
        <authorList>
            <person name="Guldener U."/>
        </authorList>
    </citation>
    <scope>NUCLEOTIDE SEQUENCE [LARGE SCALE GENOMIC DNA]</scope>
    <source>
        <strain evidence="2 3">NBRC100155</strain>
    </source>
</reference>
<dbReference type="InterPro" id="IPR025714">
    <property type="entry name" value="Methyltranfer_dom"/>
</dbReference>
<dbReference type="AlphaFoldDB" id="A0A5C3EA15"/>
<keyword evidence="2" id="KW-0489">Methyltransferase</keyword>
<name>A0A5C3EA15_9BASI</name>
<feature type="domain" description="Methyltransferase" evidence="1">
    <location>
        <begin position="41"/>
        <end position="149"/>
    </location>
</feature>
<dbReference type="GO" id="GO:0008168">
    <property type="term" value="F:methyltransferase activity"/>
    <property type="evidence" value="ECO:0007669"/>
    <property type="project" value="UniProtKB-KW"/>
</dbReference>
<dbReference type="Gene3D" id="3.40.50.150">
    <property type="entry name" value="Vaccinia Virus protein VP39"/>
    <property type="match status" value="1"/>
</dbReference>
<evidence type="ECO:0000313" key="2">
    <source>
        <dbReference type="EMBL" id="SPO27442.1"/>
    </source>
</evidence>
<dbReference type="GO" id="GO:0032259">
    <property type="term" value="P:methylation"/>
    <property type="evidence" value="ECO:0007669"/>
    <property type="project" value="UniProtKB-KW"/>
</dbReference>
<dbReference type="PANTHER" id="PTHR43861">
    <property type="entry name" value="TRANS-ACONITATE 2-METHYLTRANSFERASE-RELATED"/>
    <property type="match status" value="1"/>
</dbReference>
<organism evidence="2 3">
    <name type="scientific">Ustilago trichophora</name>
    <dbReference type="NCBI Taxonomy" id="86804"/>
    <lineage>
        <taxon>Eukaryota</taxon>
        <taxon>Fungi</taxon>
        <taxon>Dikarya</taxon>
        <taxon>Basidiomycota</taxon>
        <taxon>Ustilaginomycotina</taxon>
        <taxon>Ustilaginomycetes</taxon>
        <taxon>Ustilaginales</taxon>
        <taxon>Ustilaginaceae</taxon>
        <taxon>Ustilago</taxon>
    </lineage>
</organism>
<dbReference type="EMBL" id="OOIN01000017">
    <property type="protein sequence ID" value="SPO27442.1"/>
    <property type="molecule type" value="Genomic_DNA"/>
</dbReference>
<evidence type="ECO:0000313" key="3">
    <source>
        <dbReference type="Proteomes" id="UP000324022"/>
    </source>
</evidence>
<dbReference type="OrthoDB" id="10017101at2759"/>
<dbReference type="SUPFAM" id="SSF53335">
    <property type="entry name" value="S-adenosyl-L-methionine-dependent methyltransferases"/>
    <property type="match status" value="1"/>
</dbReference>
<keyword evidence="2" id="KW-0808">Transferase</keyword>
<dbReference type="PANTHER" id="PTHR43861:SF1">
    <property type="entry name" value="TRANS-ACONITATE 2-METHYLTRANSFERASE"/>
    <property type="match status" value="1"/>
</dbReference>
<dbReference type="CDD" id="cd02440">
    <property type="entry name" value="AdoMet_MTases"/>
    <property type="match status" value="1"/>
</dbReference>
<accession>A0A5C3EA15</accession>
<proteinExistence type="predicted"/>
<sequence length="277" mass="30269">MSSQSGYYRSDNAEVYRSNASFVYSSAYTAAVLQLLDPQVGDRVVDLGCGSGELTLQVAKAIGPTGSVLGIDASQDMIDKANFLLEASNSPLENLTFAVQDGHATPPSQQHSASDKVFSNAALHWMKRSPSLVLSNVFTMLKPGGRFAAELGGYMNCVGVRGHLHVALRKRGVDPEEFDPWFFPSVEEYTALLEGVGFTVDRCELVPRMTPLPKQSGLKGWLKTFAGPFLNAIESEEERVQVIQEVEEAVTPDCYNASSGTWCVMYVRLRVLAHKPE</sequence>
<keyword evidence="3" id="KW-1185">Reference proteome</keyword>
<dbReference type="InterPro" id="IPR029063">
    <property type="entry name" value="SAM-dependent_MTases_sf"/>
</dbReference>